<name>A0A1F6NJZ5_9BACT</name>
<feature type="transmembrane region" description="Helical" evidence="1">
    <location>
        <begin position="62"/>
        <end position="82"/>
    </location>
</feature>
<evidence type="ECO:0000313" key="3">
    <source>
        <dbReference type="Proteomes" id="UP000176300"/>
    </source>
</evidence>
<keyword evidence="1" id="KW-1133">Transmembrane helix</keyword>
<keyword evidence="1" id="KW-0472">Membrane</keyword>
<dbReference type="InterPro" id="IPR019277">
    <property type="entry name" value="DUF2304"/>
</dbReference>
<reference evidence="2 3" key="1">
    <citation type="journal article" date="2016" name="Nat. Commun.">
        <title>Thousands of microbial genomes shed light on interconnected biogeochemical processes in an aquifer system.</title>
        <authorList>
            <person name="Anantharaman K."/>
            <person name="Brown C.T."/>
            <person name="Hug L.A."/>
            <person name="Sharon I."/>
            <person name="Castelle C.J."/>
            <person name="Probst A.J."/>
            <person name="Thomas B.C."/>
            <person name="Singh A."/>
            <person name="Wilkins M.J."/>
            <person name="Karaoz U."/>
            <person name="Brodie E.L."/>
            <person name="Williams K.H."/>
            <person name="Hubbard S.S."/>
            <person name="Banfield J.F."/>
        </authorList>
    </citation>
    <scope>NUCLEOTIDE SEQUENCE [LARGE SCALE GENOMIC DNA]</scope>
</reference>
<protein>
    <recommendedName>
        <fullName evidence="4">DUF2304 domain-containing protein</fullName>
    </recommendedName>
</protein>
<comment type="caution">
    <text evidence="2">The sequence shown here is derived from an EMBL/GenBank/DDBJ whole genome shotgun (WGS) entry which is preliminary data.</text>
</comment>
<dbReference type="AlphaFoldDB" id="A0A1F6NJZ5"/>
<dbReference type="Proteomes" id="UP000176300">
    <property type="component" value="Unassembled WGS sequence"/>
</dbReference>
<accession>A0A1F6NJZ5</accession>
<keyword evidence="1" id="KW-0812">Transmembrane</keyword>
<evidence type="ECO:0000313" key="2">
    <source>
        <dbReference type="EMBL" id="OGH84155.1"/>
    </source>
</evidence>
<evidence type="ECO:0008006" key="4">
    <source>
        <dbReference type="Google" id="ProtNLM"/>
    </source>
</evidence>
<feature type="transmembrane region" description="Helical" evidence="1">
    <location>
        <begin position="6"/>
        <end position="21"/>
    </location>
</feature>
<organism evidence="2 3">
    <name type="scientific">Candidatus Magasanikbacteria bacterium RIFOXYB1_FULL_40_15</name>
    <dbReference type="NCBI Taxonomy" id="1798697"/>
    <lineage>
        <taxon>Bacteria</taxon>
        <taxon>Candidatus Magasanikiibacteriota</taxon>
    </lineage>
</organism>
<proteinExistence type="predicted"/>
<sequence length="114" mass="13015">MILFQSLFTIFALFAVINVAKRKKDGQINMSGALFWVFFWLGGIAVVLWPESTNVLANTLGIGRGADFVLYISIIVIFYLLFRLHIKIEGINRNITKIIRKDSLEEDADVRHKT</sequence>
<dbReference type="EMBL" id="MFQS01000001">
    <property type="protein sequence ID" value="OGH84155.1"/>
    <property type="molecule type" value="Genomic_DNA"/>
</dbReference>
<feature type="transmembrane region" description="Helical" evidence="1">
    <location>
        <begin position="33"/>
        <end position="50"/>
    </location>
</feature>
<evidence type="ECO:0000256" key="1">
    <source>
        <dbReference type="SAM" id="Phobius"/>
    </source>
</evidence>
<dbReference type="Pfam" id="PF10066">
    <property type="entry name" value="DUF2304"/>
    <property type="match status" value="1"/>
</dbReference>
<gene>
    <name evidence="2" type="ORF">A2373_02675</name>
</gene>
<dbReference type="STRING" id="1798697.A2373_02675"/>